<dbReference type="EMBL" id="CP001349">
    <property type="protein sequence ID" value="ACL57418.1"/>
    <property type="molecule type" value="Genomic_DNA"/>
</dbReference>
<dbReference type="RefSeq" id="WP_015929098.1">
    <property type="nucleotide sequence ID" value="NC_011894.1"/>
</dbReference>
<dbReference type="OrthoDB" id="7996930at2"/>
<name>B8ICK7_METNO</name>
<dbReference type="KEGG" id="mno:Mnod_2448"/>
<dbReference type="STRING" id="460265.Mnod_2448"/>
<feature type="signal peptide" evidence="1">
    <location>
        <begin position="1"/>
        <end position="20"/>
    </location>
</feature>
<evidence type="ECO:0000313" key="3">
    <source>
        <dbReference type="Proteomes" id="UP000008207"/>
    </source>
</evidence>
<evidence type="ECO:0000256" key="1">
    <source>
        <dbReference type="SAM" id="SignalP"/>
    </source>
</evidence>
<dbReference type="Proteomes" id="UP000008207">
    <property type="component" value="Chromosome"/>
</dbReference>
<organism evidence="2 3">
    <name type="scientific">Methylobacterium nodulans (strain LMG 21967 / CNCM I-2342 / ORS 2060)</name>
    <dbReference type="NCBI Taxonomy" id="460265"/>
    <lineage>
        <taxon>Bacteria</taxon>
        <taxon>Pseudomonadati</taxon>
        <taxon>Pseudomonadota</taxon>
        <taxon>Alphaproteobacteria</taxon>
        <taxon>Hyphomicrobiales</taxon>
        <taxon>Methylobacteriaceae</taxon>
        <taxon>Methylobacterium</taxon>
    </lineage>
</organism>
<feature type="chain" id="PRO_5002871510" evidence="1">
    <location>
        <begin position="21"/>
        <end position="246"/>
    </location>
</feature>
<accession>B8ICK7</accession>
<dbReference type="AlphaFoldDB" id="B8ICK7"/>
<protein>
    <submittedName>
        <fullName evidence="2">Putative Mu-like prophage DNA circulation protein</fullName>
    </submittedName>
</protein>
<evidence type="ECO:0000313" key="2">
    <source>
        <dbReference type="EMBL" id="ACL57418.1"/>
    </source>
</evidence>
<reference evidence="2 3" key="1">
    <citation type="submission" date="2009-01" db="EMBL/GenBank/DDBJ databases">
        <title>Complete sequence of chromosome of Methylobacterium nodulans ORS 2060.</title>
        <authorList>
            <consortium name="US DOE Joint Genome Institute"/>
            <person name="Lucas S."/>
            <person name="Copeland A."/>
            <person name="Lapidus A."/>
            <person name="Glavina del Rio T."/>
            <person name="Dalin E."/>
            <person name="Tice H."/>
            <person name="Bruce D."/>
            <person name="Goodwin L."/>
            <person name="Pitluck S."/>
            <person name="Sims D."/>
            <person name="Brettin T."/>
            <person name="Detter J.C."/>
            <person name="Han C."/>
            <person name="Larimer F."/>
            <person name="Land M."/>
            <person name="Hauser L."/>
            <person name="Kyrpides N."/>
            <person name="Ivanova N."/>
            <person name="Marx C.J."/>
            <person name="Richardson P."/>
        </authorList>
    </citation>
    <scope>NUCLEOTIDE SEQUENCE [LARGE SCALE GENOMIC DNA]</scope>
    <source>
        <strain evidence="3">LMG 21967 / CNCM I-2342 / ORS 2060</strain>
    </source>
</reference>
<proteinExistence type="predicted"/>
<dbReference type="HOGENOM" id="CLU_1128042_0_0_5"/>
<dbReference type="eggNOG" id="ENOG5033F5Y">
    <property type="taxonomic scope" value="Bacteria"/>
</dbReference>
<keyword evidence="1" id="KW-0732">Signal</keyword>
<gene>
    <name evidence="2" type="ordered locus">Mnod_2448</name>
</gene>
<keyword evidence="3" id="KW-1185">Reference proteome</keyword>
<sequence>MADIPSSALAACAVSAQALARILLDLATALSAPAATADPVGRRARQIIRVLAPRVRGMADVGAIGRMLAQGVQDLARAANPSDAATGLYAAAARARDAYPRTASPVLTRAYRAAQALATGMEVACLGEAFLAESRSAFADRPSGERARARIAAAMDASGDRIAGLLGQEVYGALNAVALETGTYLAQQLASLRPVVRVQAARALPSTALAWALYGDPARGAELVARNNSGTPLFLGPVIEALSPNP</sequence>